<organism evidence="8 9">
    <name type="scientific">Diaporthe vaccinii</name>
    <dbReference type="NCBI Taxonomy" id="105482"/>
    <lineage>
        <taxon>Eukaryota</taxon>
        <taxon>Fungi</taxon>
        <taxon>Dikarya</taxon>
        <taxon>Ascomycota</taxon>
        <taxon>Pezizomycotina</taxon>
        <taxon>Sordariomycetes</taxon>
        <taxon>Sordariomycetidae</taxon>
        <taxon>Diaporthales</taxon>
        <taxon>Diaporthaceae</taxon>
        <taxon>Diaporthe</taxon>
        <taxon>Diaporthe eres species complex</taxon>
    </lineage>
</organism>
<keyword evidence="4 6" id="KW-0472">Membrane</keyword>
<comment type="subcellular location">
    <subcellularLocation>
        <location evidence="1">Membrane</location>
        <topology evidence="1">Multi-pass membrane protein</topology>
    </subcellularLocation>
</comment>
<dbReference type="EMBL" id="JBAWTH010000092">
    <property type="protein sequence ID" value="KAL2277898.1"/>
    <property type="molecule type" value="Genomic_DNA"/>
</dbReference>
<comment type="caution">
    <text evidence="8">The sequence shown here is derived from an EMBL/GenBank/DDBJ whole genome shotgun (WGS) entry which is preliminary data.</text>
</comment>
<sequence>MALVSGVESSPKTSDDKQSADSAANARSDKRIRPVTTDKMPTKVEVPTKHTSVEHTSPAPIPYSIFTKWQKRYLTYLLGFLTLASSLTANIYLPLILLLAEQYHTSAQAINLTITVYIIFQGISASFWSPLSDVFGRRPVFIITFGLYTAASLGLALSKGSYTALILLRATQSIGGSAVLSLSYGVVADLVTSAERGSMLGPMLASGNLGPCIGPIIGGGVVMTGQPAWCFWALVIFGGIALSLILWTFPETRRTIVGNGSVPALGIWRTWWSLMVDWRRNRRPKGEEDSEKASKITTSAEDSFHDTIPGDVNSAKDGEKSASGAVTEDPNKNATGKGKLVVPNPFISLRLVFYWDTFLGLWLAASPYAVWYLMQASLPVIYGQDPGGYGFKDIYVGLCYLTGGSGVIAGGFICGKMMDRNYKHVAKKAGFSTNKNENHNIHDFPIEEARSRFSLLILAFSACVLVGFAWAIQLKVHPAVPLILQFYMGAKCTVLHQVYSALVVDIFPEKPSTIAASNNIIRCGLSAAVVAALNPLVSTMGRGWFFTMVALLDGGLCMVAVIILRRWGKHWRNKRSKPL</sequence>
<feature type="transmembrane region" description="Helical" evidence="6">
    <location>
        <begin position="229"/>
        <end position="249"/>
    </location>
</feature>
<dbReference type="Proteomes" id="UP001600888">
    <property type="component" value="Unassembled WGS sequence"/>
</dbReference>
<dbReference type="PANTHER" id="PTHR23502">
    <property type="entry name" value="MAJOR FACILITATOR SUPERFAMILY"/>
    <property type="match status" value="1"/>
</dbReference>
<feature type="transmembrane region" description="Helical" evidence="6">
    <location>
        <begin position="353"/>
        <end position="374"/>
    </location>
</feature>
<feature type="domain" description="Major facilitator superfamily (MFS) profile" evidence="7">
    <location>
        <begin position="74"/>
        <end position="572"/>
    </location>
</feature>
<evidence type="ECO:0000313" key="9">
    <source>
        <dbReference type="Proteomes" id="UP001600888"/>
    </source>
</evidence>
<dbReference type="Gene3D" id="1.20.1250.20">
    <property type="entry name" value="MFS general substrate transporter like domains"/>
    <property type="match status" value="1"/>
</dbReference>
<dbReference type="Pfam" id="PF07690">
    <property type="entry name" value="MFS_1"/>
    <property type="match status" value="1"/>
</dbReference>
<protein>
    <recommendedName>
        <fullName evidence="7">Major facilitator superfamily (MFS) profile domain-containing protein</fullName>
    </recommendedName>
</protein>
<dbReference type="InterPro" id="IPR036259">
    <property type="entry name" value="MFS_trans_sf"/>
</dbReference>
<gene>
    <name evidence="8" type="ORF">FJTKL_15036</name>
</gene>
<evidence type="ECO:0000256" key="6">
    <source>
        <dbReference type="SAM" id="Phobius"/>
    </source>
</evidence>
<feature type="compositionally biased region" description="Basic and acidic residues" evidence="5">
    <location>
        <begin position="40"/>
        <end position="53"/>
    </location>
</feature>
<feature type="transmembrane region" description="Helical" evidence="6">
    <location>
        <begin position="543"/>
        <end position="564"/>
    </location>
</feature>
<accession>A0ABR4E642</accession>
<evidence type="ECO:0000256" key="1">
    <source>
        <dbReference type="ARBA" id="ARBA00004141"/>
    </source>
</evidence>
<feature type="transmembrane region" description="Helical" evidence="6">
    <location>
        <begin position="140"/>
        <end position="158"/>
    </location>
</feature>
<evidence type="ECO:0000256" key="4">
    <source>
        <dbReference type="ARBA" id="ARBA00023136"/>
    </source>
</evidence>
<dbReference type="SUPFAM" id="SSF103473">
    <property type="entry name" value="MFS general substrate transporter"/>
    <property type="match status" value="1"/>
</dbReference>
<evidence type="ECO:0000256" key="5">
    <source>
        <dbReference type="SAM" id="MobiDB-lite"/>
    </source>
</evidence>
<keyword evidence="2 6" id="KW-0812">Transmembrane</keyword>
<evidence type="ECO:0000259" key="7">
    <source>
        <dbReference type="PROSITE" id="PS50850"/>
    </source>
</evidence>
<feature type="transmembrane region" description="Helical" evidence="6">
    <location>
        <begin position="109"/>
        <end position="128"/>
    </location>
</feature>
<feature type="region of interest" description="Disordered" evidence="5">
    <location>
        <begin position="283"/>
        <end position="334"/>
    </location>
</feature>
<proteinExistence type="predicted"/>
<feature type="compositionally biased region" description="Basic and acidic residues" evidence="5">
    <location>
        <begin position="284"/>
        <end position="294"/>
    </location>
</feature>
<reference evidence="8 9" key="1">
    <citation type="submission" date="2024-03" db="EMBL/GenBank/DDBJ databases">
        <title>A high-quality draft genome sequence of Diaporthe vaccinii, a causative agent of upright dieback and viscid rot disease in cranberry plants.</title>
        <authorList>
            <person name="Sarrasin M."/>
            <person name="Lang B.F."/>
            <person name="Burger G."/>
        </authorList>
    </citation>
    <scope>NUCLEOTIDE SEQUENCE [LARGE SCALE GENOMIC DNA]</scope>
    <source>
        <strain evidence="8 9">IS7</strain>
    </source>
</reference>
<feature type="region of interest" description="Disordered" evidence="5">
    <location>
        <begin position="1"/>
        <end position="53"/>
    </location>
</feature>
<dbReference type="PROSITE" id="PS50850">
    <property type="entry name" value="MFS"/>
    <property type="match status" value="1"/>
</dbReference>
<keyword evidence="9" id="KW-1185">Reference proteome</keyword>
<feature type="transmembrane region" description="Helical" evidence="6">
    <location>
        <begin position="170"/>
        <end position="191"/>
    </location>
</feature>
<evidence type="ECO:0000256" key="3">
    <source>
        <dbReference type="ARBA" id="ARBA00022989"/>
    </source>
</evidence>
<evidence type="ECO:0000313" key="8">
    <source>
        <dbReference type="EMBL" id="KAL2277898.1"/>
    </source>
</evidence>
<feature type="transmembrane region" description="Helical" evidence="6">
    <location>
        <begin position="203"/>
        <end position="223"/>
    </location>
</feature>
<dbReference type="InterPro" id="IPR020846">
    <property type="entry name" value="MFS_dom"/>
</dbReference>
<feature type="transmembrane region" description="Helical" evidence="6">
    <location>
        <begin position="453"/>
        <end position="472"/>
    </location>
</feature>
<feature type="transmembrane region" description="Helical" evidence="6">
    <location>
        <begin position="394"/>
        <end position="414"/>
    </location>
</feature>
<name>A0ABR4E642_9PEZI</name>
<keyword evidence="3 6" id="KW-1133">Transmembrane helix</keyword>
<evidence type="ECO:0000256" key="2">
    <source>
        <dbReference type="ARBA" id="ARBA00022692"/>
    </source>
</evidence>
<dbReference type="PANTHER" id="PTHR23502:SF151">
    <property type="entry name" value="MAJOR FACILITATOR SUPERFAMILY (MFS) PROFILE DOMAIN-CONTAINING PROTEIN"/>
    <property type="match status" value="1"/>
</dbReference>
<dbReference type="InterPro" id="IPR011701">
    <property type="entry name" value="MFS"/>
</dbReference>
<feature type="transmembrane region" description="Helical" evidence="6">
    <location>
        <begin position="73"/>
        <end position="97"/>
    </location>
</feature>